<keyword evidence="10" id="KW-0393">Immunoglobulin domain</keyword>
<keyword evidence="3 13" id="KW-0732">Signal</keyword>
<evidence type="ECO:0000259" key="14">
    <source>
        <dbReference type="PROSITE" id="PS50835"/>
    </source>
</evidence>
<dbReference type="InterPro" id="IPR036179">
    <property type="entry name" value="Ig-like_dom_sf"/>
</dbReference>
<evidence type="ECO:0000256" key="10">
    <source>
        <dbReference type="ARBA" id="ARBA00023319"/>
    </source>
</evidence>
<dbReference type="InterPro" id="IPR007110">
    <property type="entry name" value="Ig-like_dom"/>
</dbReference>
<evidence type="ECO:0000256" key="13">
    <source>
        <dbReference type="SAM" id="SignalP"/>
    </source>
</evidence>
<dbReference type="InterPro" id="IPR051036">
    <property type="entry name" value="SIGLEC"/>
</dbReference>
<protein>
    <submittedName>
        <fullName evidence="16">Myeloid cell surface antigen CD33-like isoform X3</fullName>
    </submittedName>
</protein>
<dbReference type="AlphaFoldDB" id="A0A6P7RF15"/>
<dbReference type="PROSITE" id="PS50835">
    <property type="entry name" value="IG_LIKE"/>
    <property type="match status" value="1"/>
</dbReference>
<gene>
    <name evidence="16" type="primary">LOC110299005</name>
</gene>
<sequence>MLLPQLLPLLWVFKWASGNCFTLPREVIDLTHTPNISIPQTLELGRPTNVMCSVPWACERGTPPIFSWMSAALVSLGPTTTLSSVLTLTPRLQDHGTNLTCKVTFPGAGVTVQRTVQLNVIYNSQNSTAHVSGRVGPGKPRPLADVVQVAMGEAAIKFLLLGICFFFLSKRSHRKRVERPATPMDQADAVMD</sequence>
<keyword evidence="8" id="KW-1015">Disulfide bond</keyword>
<dbReference type="Gene3D" id="2.60.40.10">
    <property type="entry name" value="Immunoglobulins"/>
    <property type="match status" value="1"/>
</dbReference>
<keyword evidence="2 12" id="KW-0812">Transmembrane</keyword>
<accession>A0A6P7RF15</accession>
<dbReference type="SUPFAM" id="SSF48726">
    <property type="entry name" value="Immunoglobulin"/>
    <property type="match status" value="1"/>
</dbReference>
<dbReference type="GO" id="GO:0048029">
    <property type="term" value="F:monosaccharide binding"/>
    <property type="evidence" value="ECO:0007669"/>
    <property type="project" value="UniProtKB-ARBA"/>
</dbReference>
<evidence type="ECO:0000313" key="15">
    <source>
        <dbReference type="Proteomes" id="UP000515126"/>
    </source>
</evidence>
<evidence type="ECO:0000256" key="2">
    <source>
        <dbReference type="ARBA" id="ARBA00022692"/>
    </source>
</evidence>
<name>A0A6P7RF15_MUSCR</name>
<keyword evidence="4" id="KW-0430">Lectin</keyword>
<reference evidence="16" key="1">
    <citation type="submission" date="2025-08" db="UniProtKB">
        <authorList>
            <consortium name="RefSeq"/>
        </authorList>
    </citation>
    <scope>IDENTIFICATION</scope>
</reference>
<evidence type="ECO:0000256" key="7">
    <source>
        <dbReference type="ARBA" id="ARBA00023136"/>
    </source>
</evidence>
<keyword evidence="7 12" id="KW-0472">Membrane</keyword>
<dbReference type="RefSeq" id="XP_029335736.1">
    <property type="nucleotide sequence ID" value="XM_029479876.1"/>
</dbReference>
<evidence type="ECO:0000256" key="3">
    <source>
        <dbReference type="ARBA" id="ARBA00022729"/>
    </source>
</evidence>
<dbReference type="PANTHER" id="PTHR12035:SF137">
    <property type="entry name" value="SIALIC ACID BINDING IG-LIKE LECTIN H"/>
    <property type="match status" value="1"/>
</dbReference>
<feature type="transmembrane region" description="Helical" evidence="12">
    <location>
        <begin position="149"/>
        <end position="169"/>
    </location>
</feature>
<dbReference type="GO" id="GO:0007155">
    <property type="term" value="P:cell adhesion"/>
    <property type="evidence" value="ECO:0007669"/>
    <property type="project" value="UniProtKB-KW"/>
</dbReference>
<evidence type="ECO:0000256" key="5">
    <source>
        <dbReference type="ARBA" id="ARBA00022889"/>
    </source>
</evidence>
<dbReference type="GeneID" id="110299005"/>
<dbReference type="PANTHER" id="PTHR12035">
    <property type="entry name" value="SIALIC ACID BINDING IMMUNOGLOBULIN-LIKE LECTIN"/>
    <property type="match status" value="1"/>
</dbReference>
<comment type="similarity">
    <text evidence="11">Belongs to the immunoglobulin superfamily. SIGLEC (sialic acid binding Ig-like lectin) family.</text>
</comment>
<evidence type="ECO:0000256" key="8">
    <source>
        <dbReference type="ARBA" id="ARBA00023157"/>
    </source>
</evidence>
<keyword evidence="6 12" id="KW-1133">Transmembrane helix</keyword>
<evidence type="ECO:0000256" key="9">
    <source>
        <dbReference type="ARBA" id="ARBA00023180"/>
    </source>
</evidence>
<organism evidence="15 16">
    <name type="scientific">Mus caroli</name>
    <name type="common">Ryukyu mouse</name>
    <name type="synonym">Ricefield mouse</name>
    <dbReference type="NCBI Taxonomy" id="10089"/>
    <lineage>
        <taxon>Eukaryota</taxon>
        <taxon>Metazoa</taxon>
        <taxon>Chordata</taxon>
        <taxon>Craniata</taxon>
        <taxon>Vertebrata</taxon>
        <taxon>Euteleostomi</taxon>
        <taxon>Mammalia</taxon>
        <taxon>Eutheria</taxon>
        <taxon>Euarchontoglires</taxon>
        <taxon>Glires</taxon>
        <taxon>Rodentia</taxon>
        <taxon>Myomorpha</taxon>
        <taxon>Muroidea</taxon>
        <taxon>Muridae</taxon>
        <taxon>Murinae</taxon>
        <taxon>Mus</taxon>
        <taxon>Mus</taxon>
    </lineage>
</organism>
<keyword evidence="9" id="KW-0325">Glycoprotein</keyword>
<dbReference type="InterPro" id="IPR013783">
    <property type="entry name" value="Ig-like_fold"/>
</dbReference>
<feature type="domain" description="Ig-like" evidence="14">
    <location>
        <begin position="34"/>
        <end position="117"/>
    </location>
</feature>
<evidence type="ECO:0000313" key="16">
    <source>
        <dbReference type="RefSeq" id="XP_029335736.1"/>
    </source>
</evidence>
<feature type="chain" id="PRO_5027836928" evidence="13">
    <location>
        <begin position="19"/>
        <end position="192"/>
    </location>
</feature>
<dbReference type="Proteomes" id="UP000515126">
    <property type="component" value="Chromosome 7"/>
</dbReference>
<evidence type="ECO:0000256" key="11">
    <source>
        <dbReference type="ARBA" id="ARBA00038361"/>
    </source>
</evidence>
<dbReference type="GO" id="GO:0005886">
    <property type="term" value="C:plasma membrane"/>
    <property type="evidence" value="ECO:0007669"/>
    <property type="project" value="TreeGrafter"/>
</dbReference>
<evidence type="ECO:0000256" key="4">
    <source>
        <dbReference type="ARBA" id="ARBA00022734"/>
    </source>
</evidence>
<dbReference type="FunFam" id="2.60.40.10:FF:000912">
    <property type="entry name" value="Myeloid cell surface antigen CD33"/>
    <property type="match status" value="1"/>
</dbReference>
<evidence type="ECO:0000256" key="1">
    <source>
        <dbReference type="ARBA" id="ARBA00004479"/>
    </source>
</evidence>
<keyword evidence="15" id="KW-1185">Reference proteome</keyword>
<keyword evidence="5" id="KW-0130">Cell adhesion</keyword>
<proteinExistence type="inferred from homology"/>
<feature type="signal peptide" evidence="13">
    <location>
        <begin position="1"/>
        <end position="18"/>
    </location>
</feature>
<dbReference type="GO" id="GO:0033691">
    <property type="term" value="F:sialic acid binding"/>
    <property type="evidence" value="ECO:0007669"/>
    <property type="project" value="UniProtKB-ARBA"/>
</dbReference>
<comment type="subcellular location">
    <subcellularLocation>
        <location evidence="1">Membrane</location>
        <topology evidence="1">Single-pass type I membrane protein</topology>
    </subcellularLocation>
</comment>
<evidence type="ECO:0000256" key="6">
    <source>
        <dbReference type="ARBA" id="ARBA00022989"/>
    </source>
</evidence>
<evidence type="ECO:0000256" key="12">
    <source>
        <dbReference type="SAM" id="Phobius"/>
    </source>
</evidence>